<evidence type="ECO:0000313" key="9">
    <source>
        <dbReference type="Ensembl" id="ENSBIXP00005015236.1"/>
    </source>
</evidence>
<evidence type="ECO:0000256" key="5">
    <source>
        <dbReference type="ARBA" id="ARBA00023022"/>
    </source>
</evidence>
<dbReference type="GO" id="GO:0060326">
    <property type="term" value="P:cell chemotaxis"/>
    <property type="evidence" value="ECO:0007669"/>
    <property type="project" value="TreeGrafter"/>
</dbReference>
<reference evidence="9" key="2">
    <citation type="submission" date="2025-08" db="UniProtKB">
        <authorList>
            <consortium name="Ensembl"/>
        </authorList>
    </citation>
    <scope>IDENTIFICATION</scope>
</reference>
<dbReference type="InterPro" id="IPR001855">
    <property type="entry name" value="Defensin_beta-like"/>
</dbReference>
<evidence type="ECO:0000256" key="4">
    <source>
        <dbReference type="ARBA" id="ARBA00022940"/>
    </source>
</evidence>
<evidence type="ECO:0000256" key="3">
    <source>
        <dbReference type="ARBA" id="ARBA00022529"/>
    </source>
</evidence>
<evidence type="ECO:0000256" key="6">
    <source>
        <dbReference type="ARBA" id="ARBA00023157"/>
    </source>
</evidence>
<keyword evidence="4" id="KW-0211">Defensin</keyword>
<dbReference type="PANTHER" id="PTHR20515">
    <property type="entry name" value="BETA-DEFENSIN"/>
    <property type="match status" value="1"/>
</dbReference>
<keyword evidence="3" id="KW-0929">Antimicrobial</keyword>
<keyword evidence="5" id="KW-0044">Antibiotic</keyword>
<dbReference type="GO" id="GO:0005615">
    <property type="term" value="C:extracellular space"/>
    <property type="evidence" value="ECO:0007669"/>
    <property type="project" value="TreeGrafter"/>
</dbReference>
<dbReference type="GO" id="GO:0042056">
    <property type="term" value="F:chemoattractant activity"/>
    <property type="evidence" value="ECO:0007669"/>
    <property type="project" value="TreeGrafter"/>
</dbReference>
<keyword evidence="6" id="KW-1015">Disulfide bond</keyword>
<dbReference type="AlphaFoldDB" id="A0A4W2GB74"/>
<keyword evidence="2" id="KW-0964">Secreted</keyword>
<evidence type="ECO:0000256" key="2">
    <source>
        <dbReference type="ARBA" id="ARBA00022525"/>
    </source>
</evidence>
<dbReference type="SUPFAM" id="SSF57392">
    <property type="entry name" value="Defensin-like"/>
    <property type="match status" value="1"/>
</dbReference>
<accession>A0A4W2GB74</accession>
<name>A0A4W2GB74_BOBOX</name>
<dbReference type="GeneTree" id="ENSGT00980000198743"/>
<evidence type="ECO:0000256" key="7">
    <source>
        <dbReference type="SAM" id="Phobius"/>
    </source>
</evidence>
<dbReference type="Gene3D" id="3.10.360.10">
    <property type="entry name" value="Antimicrobial Peptide, Beta-defensin 2, Chain A"/>
    <property type="match status" value="1"/>
</dbReference>
<dbReference type="Ensembl" id="ENSBIXT00005047590.1">
    <property type="protein sequence ID" value="ENSBIXP00005015236.1"/>
    <property type="gene ID" value="ENSBIXG00005019092.1"/>
</dbReference>
<dbReference type="GO" id="GO:0031731">
    <property type="term" value="F:CCR6 chemokine receptor binding"/>
    <property type="evidence" value="ECO:0007669"/>
    <property type="project" value="TreeGrafter"/>
</dbReference>
<comment type="subcellular location">
    <subcellularLocation>
        <location evidence="1">Secreted</location>
    </subcellularLocation>
</comment>
<dbReference type="Proteomes" id="UP000429181">
    <property type="component" value="Unassembled WGS sequence"/>
</dbReference>
<sequence>MSASQHRKPQGLAQRGHSWPSRDAAFLLTHFSLFLLFLGFTQGVRNHVTCRIYGGFCLPIRCPGRTRQIGTCFGQRLKFKPE</sequence>
<protein>
    <recommendedName>
        <fullName evidence="8">Beta-defensin-like domain-containing protein</fullName>
    </recommendedName>
</protein>
<feature type="domain" description="Beta-defensin-like" evidence="8">
    <location>
        <begin position="46"/>
        <end position="78"/>
    </location>
</feature>
<feature type="transmembrane region" description="Helical" evidence="7">
    <location>
        <begin position="24"/>
        <end position="41"/>
    </location>
</feature>
<proteinExistence type="predicted"/>
<dbReference type="GO" id="GO:0042742">
    <property type="term" value="P:defense response to bacterium"/>
    <property type="evidence" value="ECO:0007669"/>
    <property type="project" value="UniProtKB-KW"/>
</dbReference>
<evidence type="ECO:0000256" key="1">
    <source>
        <dbReference type="ARBA" id="ARBA00004613"/>
    </source>
</evidence>
<keyword evidence="7" id="KW-1133">Transmembrane helix</keyword>
<dbReference type="PANTHER" id="PTHR20515:SF2">
    <property type="entry name" value="DEFENSIN BETA 4A"/>
    <property type="match status" value="1"/>
</dbReference>
<organism evidence="9 10">
    <name type="scientific">Bos indicus x Bos taurus</name>
    <name type="common">Hybrid cattle</name>
    <dbReference type="NCBI Taxonomy" id="30522"/>
    <lineage>
        <taxon>Eukaryota</taxon>
        <taxon>Metazoa</taxon>
        <taxon>Chordata</taxon>
        <taxon>Craniata</taxon>
        <taxon>Vertebrata</taxon>
        <taxon>Euteleostomi</taxon>
        <taxon>Mammalia</taxon>
        <taxon>Eutheria</taxon>
        <taxon>Laurasiatheria</taxon>
        <taxon>Artiodactyla</taxon>
        <taxon>Ruminantia</taxon>
        <taxon>Pecora</taxon>
        <taxon>Bovidae</taxon>
        <taxon>Bovinae</taxon>
        <taxon>Bos</taxon>
    </lineage>
</organism>
<evidence type="ECO:0000259" key="8">
    <source>
        <dbReference type="Pfam" id="PF00711"/>
    </source>
</evidence>
<keyword evidence="7" id="KW-0472">Membrane</keyword>
<keyword evidence="7" id="KW-0812">Transmembrane</keyword>
<evidence type="ECO:0000313" key="10">
    <source>
        <dbReference type="Proteomes" id="UP000429181"/>
    </source>
</evidence>
<dbReference type="FunFam" id="3.10.360.10:FF:000001">
    <property type="entry name" value="Beta-defensin 1"/>
    <property type="match status" value="1"/>
</dbReference>
<reference evidence="10" key="1">
    <citation type="submission" date="2018-11" db="EMBL/GenBank/DDBJ databases">
        <title>Haplotype-resolved cattle genomes.</title>
        <authorList>
            <person name="Low W.Y."/>
            <person name="Tearle R."/>
            <person name="Bickhart D.M."/>
            <person name="Rosen B.D."/>
            <person name="Koren S."/>
            <person name="Rhie A."/>
            <person name="Hiendleder S."/>
            <person name="Phillippy A.M."/>
            <person name="Smith T.P.L."/>
            <person name="Williams J.L."/>
        </authorList>
    </citation>
    <scope>NUCLEOTIDE SEQUENCE [LARGE SCALE GENOMIC DNA]</scope>
</reference>
<dbReference type="Pfam" id="PF00711">
    <property type="entry name" value="Defensin_beta"/>
    <property type="match status" value="1"/>
</dbReference>